<dbReference type="InterPro" id="IPR051223">
    <property type="entry name" value="Polycystin"/>
</dbReference>
<organism evidence="1 2">
    <name type="scientific">Desmophyllum pertusum</name>
    <dbReference type="NCBI Taxonomy" id="174260"/>
    <lineage>
        <taxon>Eukaryota</taxon>
        <taxon>Metazoa</taxon>
        <taxon>Cnidaria</taxon>
        <taxon>Anthozoa</taxon>
        <taxon>Hexacorallia</taxon>
        <taxon>Scleractinia</taxon>
        <taxon>Caryophylliina</taxon>
        <taxon>Caryophylliidae</taxon>
        <taxon>Desmophyllum</taxon>
    </lineage>
</organism>
<evidence type="ECO:0000313" key="2">
    <source>
        <dbReference type="Proteomes" id="UP001163046"/>
    </source>
</evidence>
<dbReference type="GO" id="GO:0050982">
    <property type="term" value="P:detection of mechanical stimulus"/>
    <property type="evidence" value="ECO:0007669"/>
    <property type="project" value="TreeGrafter"/>
</dbReference>
<dbReference type="PANTHER" id="PTHR10877:SF150">
    <property type="entry name" value="REJ DOMAIN-CONTAINING PROTEIN"/>
    <property type="match status" value="1"/>
</dbReference>
<reference evidence="1" key="1">
    <citation type="submission" date="2023-01" db="EMBL/GenBank/DDBJ databases">
        <title>Genome assembly of the deep-sea coral Lophelia pertusa.</title>
        <authorList>
            <person name="Herrera S."/>
            <person name="Cordes E."/>
        </authorList>
    </citation>
    <scope>NUCLEOTIDE SEQUENCE</scope>
    <source>
        <strain evidence="1">USNM1676648</strain>
        <tissue evidence="1">Polyp</tissue>
    </source>
</reference>
<dbReference type="OrthoDB" id="5983846at2759"/>
<sequence length="372" mass="42367">MNAKDERFIFQGVYNLLYGTVELLMVSSEASVVTSDSATLSDDQLKARDIVLKSMSIIKTLLRTLATRSAVSQSPKKLQVPGMDIMLGRETSCGLEGKRLNASEGQGFVLPQNMRDGFANAQFEWAEYQMIRTTFNPYRWHKSHQHVKSEIQSLEFTDNNGVILPVGGNDVNIDIMIPLNSGNSSSNHFFVRALTIRYHTVYLVDISDSMILEVKPINKSLIMIVYVKHGERPTVNNYDYTATVPDYSSCNLNNASGHLLAKCLRSPYEVMSAADFNQTGLYYVGVLYFERDKLNHTRTRRSCFGRRRQKRDCVEPKPPPLKGIEYNRTLIYNPTTDQNYSVKVRKYNCYYFSLTQDQWSKDGCKVSRKSSS</sequence>
<gene>
    <name evidence="1" type="ORF">OS493_021727</name>
</gene>
<accession>A0A9W9YB94</accession>
<evidence type="ECO:0000313" key="1">
    <source>
        <dbReference type="EMBL" id="KAJ7330795.1"/>
    </source>
</evidence>
<name>A0A9W9YB94_9CNID</name>
<dbReference type="PANTHER" id="PTHR10877">
    <property type="entry name" value="POLYCYSTIN FAMILY MEMBER"/>
    <property type="match status" value="1"/>
</dbReference>
<dbReference type="Proteomes" id="UP001163046">
    <property type="component" value="Unassembled WGS sequence"/>
</dbReference>
<dbReference type="EMBL" id="MU827791">
    <property type="protein sequence ID" value="KAJ7330795.1"/>
    <property type="molecule type" value="Genomic_DNA"/>
</dbReference>
<keyword evidence="2" id="KW-1185">Reference proteome</keyword>
<dbReference type="GO" id="GO:0005262">
    <property type="term" value="F:calcium channel activity"/>
    <property type="evidence" value="ECO:0007669"/>
    <property type="project" value="TreeGrafter"/>
</dbReference>
<comment type="caution">
    <text evidence="1">The sequence shown here is derived from an EMBL/GenBank/DDBJ whole genome shotgun (WGS) entry which is preliminary data.</text>
</comment>
<proteinExistence type="predicted"/>
<protein>
    <submittedName>
        <fullName evidence="1">Uncharacterized protein</fullName>
    </submittedName>
</protein>
<dbReference type="AlphaFoldDB" id="A0A9W9YB94"/>
<dbReference type="GO" id="GO:0016020">
    <property type="term" value="C:membrane"/>
    <property type="evidence" value="ECO:0007669"/>
    <property type="project" value="TreeGrafter"/>
</dbReference>